<dbReference type="InterPro" id="IPR013249">
    <property type="entry name" value="RNA_pol_sigma70_r4_t2"/>
</dbReference>
<feature type="domain" description="RNA polymerase sigma-70 region 2" evidence="5">
    <location>
        <begin position="25"/>
        <end position="91"/>
    </location>
</feature>
<dbReference type="eggNOG" id="COG1595">
    <property type="taxonomic scope" value="Bacteria"/>
</dbReference>
<reference evidence="7 8" key="1">
    <citation type="submission" date="2012-02" db="EMBL/GenBank/DDBJ databases">
        <title>Complete sequence of chromosome of Singulisphaera acidiphila DSM 18658.</title>
        <authorList>
            <consortium name="US DOE Joint Genome Institute (JGI-PGF)"/>
            <person name="Lucas S."/>
            <person name="Copeland A."/>
            <person name="Lapidus A."/>
            <person name="Glavina del Rio T."/>
            <person name="Dalin E."/>
            <person name="Tice H."/>
            <person name="Bruce D."/>
            <person name="Goodwin L."/>
            <person name="Pitluck S."/>
            <person name="Peters L."/>
            <person name="Ovchinnikova G."/>
            <person name="Chertkov O."/>
            <person name="Kyrpides N."/>
            <person name="Mavromatis K."/>
            <person name="Ivanova N."/>
            <person name="Brettin T."/>
            <person name="Detter J.C."/>
            <person name="Han C."/>
            <person name="Larimer F."/>
            <person name="Land M."/>
            <person name="Hauser L."/>
            <person name="Markowitz V."/>
            <person name="Cheng J.-F."/>
            <person name="Hugenholtz P."/>
            <person name="Woyke T."/>
            <person name="Wu D."/>
            <person name="Tindall B."/>
            <person name="Pomrenke H."/>
            <person name="Brambilla E."/>
            <person name="Klenk H.-P."/>
            <person name="Eisen J.A."/>
        </authorList>
    </citation>
    <scope>NUCLEOTIDE SEQUENCE [LARGE SCALE GENOMIC DNA]</scope>
    <source>
        <strain evidence="8">ATCC BAA-1392 / DSM 18658 / VKM B-2454 / MOB10</strain>
    </source>
</reference>
<dbReference type="KEGG" id="saci:Sinac_5873"/>
<keyword evidence="2" id="KW-0805">Transcription regulation</keyword>
<sequence length="201" mass="22923">MSGCDDDKSLIDACRAGNTEAFGVLVTRYQDRLYPTIFRLTGCADEARDLLQDAFLRAFEKLDRFHGESLFYTWIYRIAVNLALSGRRRRRPVLRLNRDSGSASIEPAYDVAESDPSAPLQRAERDRMIQDALNALAADHRAVVVMKEFDGLQYEEIAAMLEIPIGTVRSRLHRARCELRDRLRSLVDEDAQLRQSSHHSP</sequence>
<name>L0DMU7_SINAD</name>
<dbReference type="AlphaFoldDB" id="L0DMU7"/>
<dbReference type="GO" id="GO:0003677">
    <property type="term" value="F:DNA binding"/>
    <property type="evidence" value="ECO:0007669"/>
    <property type="project" value="InterPro"/>
</dbReference>
<dbReference type="EMBL" id="CP003364">
    <property type="protein sequence ID" value="AGA29991.1"/>
    <property type="molecule type" value="Genomic_DNA"/>
</dbReference>
<dbReference type="OrthoDB" id="9785675at2"/>
<evidence type="ECO:0000259" key="6">
    <source>
        <dbReference type="Pfam" id="PF08281"/>
    </source>
</evidence>
<keyword evidence="8" id="KW-1185">Reference proteome</keyword>
<dbReference type="InterPro" id="IPR039425">
    <property type="entry name" value="RNA_pol_sigma-70-like"/>
</dbReference>
<evidence type="ECO:0000256" key="3">
    <source>
        <dbReference type="ARBA" id="ARBA00023082"/>
    </source>
</evidence>
<dbReference type="Pfam" id="PF08281">
    <property type="entry name" value="Sigma70_r4_2"/>
    <property type="match status" value="1"/>
</dbReference>
<protein>
    <submittedName>
        <fullName evidence="7">RNA polymerase sigma factor, sigma-70 family</fullName>
    </submittedName>
</protein>
<dbReference type="InterPro" id="IPR013325">
    <property type="entry name" value="RNA_pol_sigma_r2"/>
</dbReference>
<evidence type="ECO:0000259" key="5">
    <source>
        <dbReference type="Pfam" id="PF04542"/>
    </source>
</evidence>
<dbReference type="SUPFAM" id="SSF88946">
    <property type="entry name" value="Sigma2 domain of RNA polymerase sigma factors"/>
    <property type="match status" value="1"/>
</dbReference>
<evidence type="ECO:0000256" key="1">
    <source>
        <dbReference type="ARBA" id="ARBA00010641"/>
    </source>
</evidence>
<evidence type="ECO:0000256" key="2">
    <source>
        <dbReference type="ARBA" id="ARBA00023015"/>
    </source>
</evidence>
<keyword evidence="4" id="KW-0804">Transcription</keyword>
<comment type="similarity">
    <text evidence="1">Belongs to the sigma-70 factor family. ECF subfamily.</text>
</comment>
<proteinExistence type="inferred from homology"/>
<accession>L0DMU7</accession>
<dbReference type="Gene3D" id="1.10.1740.10">
    <property type="match status" value="1"/>
</dbReference>
<dbReference type="RefSeq" id="WP_015249087.1">
    <property type="nucleotide sequence ID" value="NC_019892.1"/>
</dbReference>
<dbReference type="Pfam" id="PF04542">
    <property type="entry name" value="Sigma70_r2"/>
    <property type="match status" value="1"/>
</dbReference>
<dbReference type="InterPro" id="IPR007627">
    <property type="entry name" value="RNA_pol_sigma70_r2"/>
</dbReference>
<evidence type="ECO:0000256" key="4">
    <source>
        <dbReference type="ARBA" id="ARBA00023163"/>
    </source>
</evidence>
<dbReference type="PANTHER" id="PTHR43133:SF51">
    <property type="entry name" value="RNA POLYMERASE SIGMA FACTOR"/>
    <property type="match status" value="1"/>
</dbReference>
<organism evidence="7 8">
    <name type="scientific">Singulisphaera acidiphila (strain ATCC BAA-1392 / DSM 18658 / VKM B-2454 / MOB10)</name>
    <dbReference type="NCBI Taxonomy" id="886293"/>
    <lineage>
        <taxon>Bacteria</taxon>
        <taxon>Pseudomonadati</taxon>
        <taxon>Planctomycetota</taxon>
        <taxon>Planctomycetia</taxon>
        <taxon>Isosphaerales</taxon>
        <taxon>Isosphaeraceae</taxon>
        <taxon>Singulisphaera</taxon>
    </lineage>
</organism>
<dbReference type="SUPFAM" id="SSF88659">
    <property type="entry name" value="Sigma3 and sigma4 domains of RNA polymerase sigma factors"/>
    <property type="match status" value="1"/>
</dbReference>
<dbReference type="GO" id="GO:0016987">
    <property type="term" value="F:sigma factor activity"/>
    <property type="evidence" value="ECO:0007669"/>
    <property type="project" value="UniProtKB-KW"/>
</dbReference>
<dbReference type="NCBIfam" id="TIGR02937">
    <property type="entry name" value="sigma70-ECF"/>
    <property type="match status" value="1"/>
</dbReference>
<evidence type="ECO:0000313" key="8">
    <source>
        <dbReference type="Proteomes" id="UP000010798"/>
    </source>
</evidence>
<dbReference type="STRING" id="886293.Sinac_5873"/>
<dbReference type="Gene3D" id="1.10.10.10">
    <property type="entry name" value="Winged helix-like DNA-binding domain superfamily/Winged helix DNA-binding domain"/>
    <property type="match status" value="1"/>
</dbReference>
<dbReference type="Proteomes" id="UP000010798">
    <property type="component" value="Chromosome"/>
</dbReference>
<dbReference type="GO" id="GO:0006352">
    <property type="term" value="P:DNA-templated transcription initiation"/>
    <property type="evidence" value="ECO:0007669"/>
    <property type="project" value="InterPro"/>
</dbReference>
<dbReference type="PANTHER" id="PTHR43133">
    <property type="entry name" value="RNA POLYMERASE ECF-TYPE SIGMA FACTO"/>
    <property type="match status" value="1"/>
</dbReference>
<dbReference type="InterPro" id="IPR036388">
    <property type="entry name" value="WH-like_DNA-bd_sf"/>
</dbReference>
<gene>
    <name evidence="7" type="ordered locus">Sinac_5873</name>
</gene>
<keyword evidence="3" id="KW-0731">Sigma factor</keyword>
<dbReference type="InterPro" id="IPR014284">
    <property type="entry name" value="RNA_pol_sigma-70_dom"/>
</dbReference>
<dbReference type="CDD" id="cd06171">
    <property type="entry name" value="Sigma70_r4"/>
    <property type="match status" value="1"/>
</dbReference>
<dbReference type="HOGENOM" id="CLU_047691_3_0_0"/>
<evidence type="ECO:0000313" key="7">
    <source>
        <dbReference type="EMBL" id="AGA29991.1"/>
    </source>
</evidence>
<dbReference type="InterPro" id="IPR013324">
    <property type="entry name" value="RNA_pol_sigma_r3/r4-like"/>
</dbReference>
<feature type="domain" description="RNA polymerase sigma factor 70 region 4 type 2" evidence="6">
    <location>
        <begin position="127"/>
        <end position="176"/>
    </location>
</feature>